<dbReference type="GO" id="GO:0030992">
    <property type="term" value="C:intraciliary transport particle B"/>
    <property type="evidence" value="ECO:0007669"/>
    <property type="project" value="TreeGrafter"/>
</dbReference>
<comment type="subcellular location">
    <subcellularLocation>
        <location evidence="1">Cell projection</location>
        <location evidence="1">Cilium</location>
    </subcellularLocation>
</comment>
<dbReference type="PANTHER" id="PTHR16011">
    <property type="entry name" value="IFT57/HIPPI"/>
    <property type="match status" value="1"/>
</dbReference>
<keyword evidence="6" id="KW-0282">Flagellum</keyword>
<evidence type="ECO:0000256" key="3">
    <source>
        <dbReference type="ARBA" id="ARBA00023069"/>
    </source>
</evidence>
<dbReference type="InterPro" id="IPR019530">
    <property type="entry name" value="Intra-flagellar_transport_57"/>
</dbReference>
<sequence>MSAKGKDKAKERRASVGAADANLEVPPDLVMENVCEKLKLLNYERSFCQRKRPHWKPLHHLYFAEAQTTNPTEQFHYFANLVAWLLELCGRNFNPPTQSDDPNTVCTNLVVEMKGLGLSNAVNFPPTKLKQGHGDAVCRVLQSLVEQALGAKGFAFQKPVYAADKYSEEAQDDDGGDLIGDIQDENIAGYGQDDEDEYLVGKAAAREEEMIDDNAMIESTINPEEWKLELERVAPQLRTMVIADSKDWRSHLDRAKHSLDTIKKVLPESKNNLERIQQDISTTLERLETREDYVNSHFDLQVREYRGFREQLSQMQNQYHKSTETVAELANELSRISEELEGVKQTKEERENNISDTSPLIKIKNAIQTVQSELTELSVRIGVVEHDLMKTLHKASIEKKLGKR</sequence>
<dbReference type="GO" id="GO:0005929">
    <property type="term" value="C:cilium"/>
    <property type="evidence" value="ECO:0007669"/>
    <property type="project" value="UniProtKB-SubCell"/>
</dbReference>
<organism evidence="6 7">
    <name type="scientific">Chloropicon primus</name>
    <dbReference type="NCBI Taxonomy" id="1764295"/>
    <lineage>
        <taxon>Eukaryota</taxon>
        <taxon>Viridiplantae</taxon>
        <taxon>Chlorophyta</taxon>
        <taxon>Chloropicophyceae</taxon>
        <taxon>Chloropicales</taxon>
        <taxon>Chloropicaceae</taxon>
        <taxon>Chloropicon</taxon>
    </lineage>
</organism>
<proteinExistence type="inferred from homology"/>
<dbReference type="EMBL" id="CP031035">
    <property type="protein sequence ID" value="QDZ19096.1"/>
    <property type="molecule type" value="Genomic_DNA"/>
</dbReference>
<keyword evidence="3" id="KW-0969">Cilium</keyword>
<evidence type="ECO:0000256" key="1">
    <source>
        <dbReference type="ARBA" id="ARBA00004138"/>
    </source>
</evidence>
<dbReference type="STRING" id="1764295.A0A5B8MF35"/>
<keyword evidence="5" id="KW-0175">Coiled coil</keyword>
<evidence type="ECO:0000256" key="4">
    <source>
        <dbReference type="ARBA" id="ARBA00023273"/>
    </source>
</evidence>
<evidence type="ECO:0000256" key="5">
    <source>
        <dbReference type="SAM" id="Coils"/>
    </source>
</evidence>
<dbReference type="Gene3D" id="1.20.120.330">
    <property type="entry name" value="Nucleotidyltransferases domain 2"/>
    <property type="match status" value="1"/>
</dbReference>
<dbReference type="GO" id="GO:0005815">
    <property type="term" value="C:microtubule organizing center"/>
    <property type="evidence" value="ECO:0007669"/>
    <property type="project" value="TreeGrafter"/>
</dbReference>
<dbReference type="GO" id="GO:0042073">
    <property type="term" value="P:intraciliary transport"/>
    <property type="evidence" value="ECO:0007669"/>
    <property type="project" value="TreeGrafter"/>
</dbReference>
<dbReference type="Pfam" id="PF10498">
    <property type="entry name" value="IFT57"/>
    <property type="match status" value="1"/>
</dbReference>
<keyword evidence="4" id="KW-0966">Cell projection</keyword>
<evidence type="ECO:0000313" key="7">
    <source>
        <dbReference type="Proteomes" id="UP000316726"/>
    </source>
</evidence>
<dbReference type="PANTHER" id="PTHR16011:SF0">
    <property type="entry name" value="INTRAFLAGELLAR TRANSPORT PROTEIN 57 HOMOLOG"/>
    <property type="match status" value="1"/>
</dbReference>
<dbReference type="Proteomes" id="UP000316726">
    <property type="component" value="Chromosome 2"/>
</dbReference>
<feature type="coiled-coil region" evidence="5">
    <location>
        <begin position="270"/>
        <end position="353"/>
    </location>
</feature>
<gene>
    <name evidence="6" type="ORF">A3770_02p16140</name>
</gene>
<dbReference type="OrthoDB" id="423881at2759"/>
<accession>A0A5B8MF35</accession>
<protein>
    <submittedName>
        <fullName evidence="6">Intraflagellar transport protein</fullName>
    </submittedName>
</protein>
<dbReference type="GO" id="GO:1905515">
    <property type="term" value="P:non-motile cilium assembly"/>
    <property type="evidence" value="ECO:0007669"/>
    <property type="project" value="TreeGrafter"/>
</dbReference>
<evidence type="ECO:0000313" key="6">
    <source>
        <dbReference type="EMBL" id="QDZ19096.1"/>
    </source>
</evidence>
<comment type="similarity">
    <text evidence="2">Belongs to the IFT57 family.</text>
</comment>
<dbReference type="GO" id="GO:0005794">
    <property type="term" value="C:Golgi apparatus"/>
    <property type="evidence" value="ECO:0007669"/>
    <property type="project" value="TreeGrafter"/>
</dbReference>
<dbReference type="AlphaFoldDB" id="A0A5B8MF35"/>
<reference evidence="6 7" key="1">
    <citation type="submission" date="2018-07" db="EMBL/GenBank/DDBJ databases">
        <title>The complete nuclear genome of the prasinophyte Chloropicon primus (CCMP1205).</title>
        <authorList>
            <person name="Pombert J.-F."/>
            <person name="Otis C."/>
            <person name="Turmel M."/>
            <person name="Lemieux C."/>
        </authorList>
    </citation>
    <scope>NUCLEOTIDE SEQUENCE [LARGE SCALE GENOMIC DNA]</scope>
    <source>
        <strain evidence="6 7">CCMP1205</strain>
    </source>
</reference>
<evidence type="ECO:0000256" key="2">
    <source>
        <dbReference type="ARBA" id="ARBA00009415"/>
    </source>
</evidence>
<keyword evidence="7" id="KW-1185">Reference proteome</keyword>
<name>A0A5B8MF35_9CHLO</name>